<accession>A0ABR2ESB2</accession>
<comment type="caution">
    <text evidence="1">The sequence shown here is derived from an EMBL/GenBank/DDBJ whole genome shotgun (WGS) entry which is preliminary data.</text>
</comment>
<organism evidence="1 2">
    <name type="scientific">Hibiscus sabdariffa</name>
    <name type="common">roselle</name>
    <dbReference type="NCBI Taxonomy" id="183260"/>
    <lineage>
        <taxon>Eukaryota</taxon>
        <taxon>Viridiplantae</taxon>
        <taxon>Streptophyta</taxon>
        <taxon>Embryophyta</taxon>
        <taxon>Tracheophyta</taxon>
        <taxon>Spermatophyta</taxon>
        <taxon>Magnoliopsida</taxon>
        <taxon>eudicotyledons</taxon>
        <taxon>Gunneridae</taxon>
        <taxon>Pentapetalae</taxon>
        <taxon>rosids</taxon>
        <taxon>malvids</taxon>
        <taxon>Malvales</taxon>
        <taxon>Malvaceae</taxon>
        <taxon>Malvoideae</taxon>
        <taxon>Hibiscus</taxon>
    </lineage>
</organism>
<sequence>MLVEVDAIILGCLQAGVQGMGVRCGRILHSPNGLIRAIVLGPIITRVLALQRSWGIARSFVEIDTLVYDCIYVQFEYAASLQSSLTVNSLKMGLIGRIG</sequence>
<name>A0ABR2ESB2_9ROSI</name>
<reference evidence="1 2" key="1">
    <citation type="journal article" date="2024" name="G3 (Bethesda)">
        <title>Genome assembly of Hibiscus sabdariffa L. provides insights into metabolisms of medicinal natural products.</title>
        <authorList>
            <person name="Kim T."/>
        </authorList>
    </citation>
    <scope>NUCLEOTIDE SEQUENCE [LARGE SCALE GENOMIC DNA]</scope>
    <source>
        <strain evidence="1">TK-2024</strain>
        <tissue evidence="1">Old leaves</tissue>
    </source>
</reference>
<protein>
    <submittedName>
        <fullName evidence="1">Uncharacterized protein</fullName>
    </submittedName>
</protein>
<keyword evidence="2" id="KW-1185">Reference proteome</keyword>
<evidence type="ECO:0000313" key="2">
    <source>
        <dbReference type="Proteomes" id="UP001472677"/>
    </source>
</evidence>
<dbReference type="Proteomes" id="UP001472677">
    <property type="component" value="Unassembled WGS sequence"/>
</dbReference>
<gene>
    <name evidence="1" type="ORF">V6N12_058338</name>
</gene>
<evidence type="ECO:0000313" key="1">
    <source>
        <dbReference type="EMBL" id="KAK8564755.1"/>
    </source>
</evidence>
<dbReference type="EMBL" id="JBBPBM010000010">
    <property type="protein sequence ID" value="KAK8564755.1"/>
    <property type="molecule type" value="Genomic_DNA"/>
</dbReference>
<proteinExistence type="predicted"/>